<evidence type="ECO:0000313" key="1">
    <source>
        <dbReference type="EMBL" id="KAG2081797.1"/>
    </source>
</evidence>
<accession>A0A9P7ER19</accession>
<dbReference type="RefSeq" id="XP_041284236.1">
    <property type="nucleotide sequence ID" value="XM_041444419.1"/>
</dbReference>
<organism evidence="1 2">
    <name type="scientific">Suillus discolor</name>
    <dbReference type="NCBI Taxonomy" id="1912936"/>
    <lineage>
        <taxon>Eukaryota</taxon>
        <taxon>Fungi</taxon>
        <taxon>Dikarya</taxon>
        <taxon>Basidiomycota</taxon>
        <taxon>Agaricomycotina</taxon>
        <taxon>Agaricomycetes</taxon>
        <taxon>Agaricomycetidae</taxon>
        <taxon>Boletales</taxon>
        <taxon>Suillineae</taxon>
        <taxon>Suillaceae</taxon>
        <taxon>Suillus</taxon>
    </lineage>
</organism>
<comment type="caution">
    <text evidence="1">The sequence shown here is derived from an EMBL/GenBank/DDBJ whole genome shotgun (WGS) entry which is preliminary data.</text>
</comment>
<protein>
    <submittedName>
        <fullName evidence="1">Uncharacterized protein</fullName>
    </submittedName>
</protein>
<dbReference type="Proteomes" id="UP000823399">
    <property type="component" value="Unassembled WGS sequence"/>
</dbReference>
<sequence>MAENSVEPAEPWFEPDFWSGSPRFGPWFLRQPEPDRKTVLGSRSSQMVQFWFGLPEPFRTLIDFDFDNTCLDVRLSSSGFTLLINQATFSLFEGIPEVLFIEDRLQHCARLPFTGGGYVRRGQGGFWRDCVLRYAAEVRICALNADGSLEGQHPSLPAHNPSHATPPAPMLMPATSLHPLSLACCSCRLAFAGSLAVSHSPTVSHPLSLTRCLSPRWTRPTR</sequence>
<proteinExistence type="predicted"/>
<name>A0A9P7ER19_9AGAM</name>
<dbReference type="GeneID" id="64706678"/>
<dbReference type="AlphaFoldDB" id="A0A9P7ER19"/>
<reference evidence="1" key="1">
    <citation type="journal article" date="2020" name="New Phytol.">
        <title>Comparative genomics reveals dynamic genome evolution in host specialist ectomycorrhizal fungi.</title>
        <authorList>
            <person name="Lofgren L.A."/>
            <person name="Nguyen N.H."/>
            <person name="Vilgalys R."/>
            <person name="Ruytinx J."/>
            <person name="Liao H.L."/>
            <person name="Branco S."/>
            <person name="Kuo A."/>
            <person name="LaButti K."/>
            <person name="Lipzen A."/>
            <person name="Andreopoulos W."/>
            <person name="Pangilinan J."/>
            <person name="Riley R."/>
            <person name="Hundley H."/>
            <person name="Na H."/>
            <person name="Barry K."/>
            <person name="Grigoriev I.V."/>
            <person name="Stajich J.E."/>
            <person name="Kennedy P.G."/>
        </authorList>
    </citation>
    <scope>NUCLEOTIDE SEQUENCE</scope>
    <source>
        <strain evidence="1">FC423</strain>
    </source>
</reference>
<keyword evidence="2" id="KW-1185">Reference proteome</keyword>
<gene>
    <name evidence="1" type="ORF">F5147DRAFT_842342</name>
</gene>
<dbReference type="OrthoDB" id="2691145at2759"/>
<dbReference type="EMBL" id="JABBWM010000378">
    <property type="protein sequence ID" value="KAG2081797.1"/>
    <property type="molecule type" value="Genomic_DNA"/>
</dbReference>
<evidence type="ECO:0000313" key="2">
    <source>
        <dbReference type="Proteomes" id="UP000823399"/>
    </source>
</evidence>